<accession>I7MJ48</accession>
<organism evidence="2 3">
    <name type="scientific">Tetrahymena thermophila (strain SB210)</name>
    <dbReference type="NCBI Taxonomy" id="312017"/>
    <lineage>
        <taxon>Eukaryota</taxon>
        <taxon>Sar</taxon>
        <taxon>Alveolata</taxon>
        <taxon>Ciliophora</taxon>
        <taxon>Intramacronucleata</taxon>
        <taxon>Oligohymenophorea</taxon>
        <taxon>Hymenostomatida</taxon>
        <taxon>Tetrahymenina</taxon>
        <taxon>Tetrahymenidae</taxon>
        <taxon>Tetrahymena</taxon>
    </lineage>
</organism>
<reference evidence="3" key="1">
    <citation type="journal article" date="2006" name="PLoS Biol.">
        <title>Macronuclear genome sequence of the ciliate Tetrahymena thermophila, a model eukaryote.</title>
        <authorList>
            <person name="Eisen J.A."/>
            <person name="Coyne R.S."/>
            <person name="Wu M."/>
            <person name="Wu D."/>
            <person name="Thiagarajan M."/>
            <person name="Wortman J.R."/>
            <person name="Badger J.H."/>
            <person name="Ren Q."/>
            <person name="Amedeo P."/>
            <person name="Jones K.M."/>
            <person name="Tallon L.J."/>
            <person name="Delcher A.L."/>
            <person name="Salzberg S.L."/>
            <person name="Silva J.C."/>
            <person name="Haas B.J."/>
            <person name="Majoros W.H."/>
            <person name="Farzad M."/>
            <person name="Carlton J.M."/>
            <person name="Smith R.K. Jr."/>
            <person name="Garg J."/>
            <person name="Pearlman R.E."/>
            <person name="Karrer K.M."/>
            <person name="Sun L."/>
            <person name="Manning G."/>
            <person name="Elde N.C."/>
            <person name="Turkewitz A.P."/>
            <person name="Asai D.J."/>
            <person name="Wilkes D.E."/>
            <person name="Wang Y."/>
            <person name="Cai H."/>
            <person name="Collins K."/>
            <person name="Stewart B.A."/>
            <person name="Lee S.R."/>
            <person name="Wilamowska K."/>
            <person name="Weinberg Z."/>
            <person name="Ruzzo W.L."/>
            <person name="Wloga D."/>
            <person name="Gaertig J."/>
            <person name="Frankel J."/>
            <person name="Tsao C.-C."/>
            <person name="Gorovsky M.A."/>
            <person name="Keeling P.J."/>
            <person name="Waller R.F."/>
            <person name="Patron N.J."/>
            <person name="Cherry J.M."/>
            <person name="Stover N.A."/>
            <person name="Krieger C.J."/>
            <person name="del Toro C."/>
            <person name="Ryder H.F."/>
            <person name="Williamson S.C."/>
            <person name="Barbeau R.A."/>
            <person name="Hamilton E.P."/>
            <person name="Orias E."/>
        </authorList>
    </citation>
    <scope>NUCLEOTIDE SEQUENCE [LARGE SCALE GENOMIC DNA]</scope>
    <source>
        <strain evidence="3">SB210</strain>
    </source>
</reference>
<evidence type="ECO:0000313" key="2">
    <source>
        <dbReference type="EMBL" id="EAR95955.2"/>
    </source>
</evidence>
<dbReference type="GeneID" id="7841046"/>
<dbReference type="InParanoid" id="I7MJ48"/>
<evidence type="ECO:0000313" key="3">
    <source>
        <dbReference type="Proteomes" id="UP000009168"/>
    </source>
</evidence>
<dbReference type="RefSeq" id="XP_001016200.2">
    <property type="nucleotide sequence ID" value="XM_001016200.2"/>
</dbReference>
<proteinExistence type="predicted"/>
<evidence type="ECO:0000256" key="1">
    <source>
        <dbReference type="SAM" id="MobiDB-lite"/>
    </source>
</evidence>
<dbReference type="EMBL" id="GG662699">
    <property type="protein sequence ID" value="EAR95955.2"/>
    <property type="molecule type" value="Genomic_DNA"/>
</dbReference>
<dbReference type="Proteomes" id="UP000009168">
    <property type="component" value="Unassembled WGS sequence"/>
</dbReference>
<dbReference type="AlphaFoldDB" id="I7MJ48"/>
<feature type="compositionally biased region" description="Low complexity" evidence="1">
    <location>
        <begin position="246"/>
        <end position="264"/>
    </location>
</feature>
<keyword evidence="3" id="KW-1185">Reference proteome</keyword>
<sequence>MIYDYNSTEEVQVLEEKLKSYQFPYCSKGGDHTAHQLNKFCIDTKCRKDQILEPHCIICEEYRTHNTPTHVTKPLKLAIRDLITQVCETEEDKKVEDEIEINLLKIAQDYKALADKLYKLSDDAYASLDIYRLTMSKESPKKREVRQILYELLSNEQETNLRTCLKKLVPLTMIDRGTLIVTDEVNMSIKRAVESNSDKYIQIMRDSLRRLSQLTESLLEISILEGYEEMNGNLKAEDMDGYETFNSTTQNGNGAQQQSNGASSPDKNQTQKRERRKKNLEEKRVFLEKEIEQHIVKCNNKNCEEVKPNKGIGSWRITDCYYGRKLNEEWLKVLNHLQYEAH</sequence>
<dbReference type="KEGG" id="tet:TTHERM_00125210"/>
<protein>
    <submittedName>
        <fullName evidence="2">Uncharacterized protein</fullName>
    </submittedName>
</protein>
<feature type="region of interest" description="Disordered" evidence="1">
    <location>
        <begin position="243"/>
        <end position="280"/>
    </location>
</feature>
<gene>
    <name evidence="2" type="ORF">TTHERM_00125210</name>
</gene>
<name>I7MJ48_TETTS</name>